<dbReference type="RefSeq" id="WP_189115258.1">
    <property type="nucleotide sequence ID" value="NZ_BMQC01000013.1"/>
</dbReference>
<dbReference type="EMBL" id="BMQC01000013">
    <property type="protein sequence ID" value="GGK37729.1"/>
    <property type="molecule type" value="Genomic_DNA"/>
</dbReference>
<organism evidence="1 2">
    <name type="scientific">Pilimelia terevasa</name>
    <dbReference type="NCBI Taxonomy" id="53372"/>
    <lineage>
        <taxon>Bacteria</taxon>
        <taxon>Bacillati</taxon>
        <taxon>Actinomycetota</taxon>
        <taxon>Actinomycetes</taxon>
        <taxon>Micromonosporales</taxon>
        <taxon>Micromonosporaceae</taxon>
        <taxon>Pilimelia</taxon>
    </lineage>
</organism>
<dbReference type="Proteomes" id="UP000662200">
    <property type="component" value="Unassembled WGS sequence"/>
</dbReference>
<evidence type="ECO:0000313" key="1">
    <source>
        <dbReference type="EMBL" id="GGK37729.1"/>
    </source>
</evidence>
<comment type="caution">
    <text evidence="1">The sequence shown here is derived from an EMBL/GenBank/DDBJ whole genome shotgun (WGS) entry which is preliminary data.</text>
</comment>
<reference evidence="1" key="2">
    <citation type="submission" date="2020-09" db="EMBL/GenBank/DDBJ databases">
        <authorList>
            <person name="Sun Q."/>
            <person name="Ohkuma M."/>
        </authorList>
    </citation>
    <scope>NUCLEOTIDE SEQUENCE</scope>
    <source>
        <strain evidence="1">JCM 3091</strain>
    </source>
</reference>
<dbReference type="PROSITE" id="PS51257">
    <property type="entry name" value="PROKAR_LIPOPROTEIN"/>
    <property type="match status" value="1"/>
</dbReference>
<protein>
    <recommendedName>
        <fullName evidence="3">Lipoprotein</fullName>
    </recommendedName>
</protein>
<proteinExistence type="predicted"/>
<dbReference type="AlphaFoldDB" id="A0A8J3FLS9"/>
<keyword evidence="2" id="KW-1185">Reference proteome</keyword>
<gene>
    <name evidence="1" type="ORF">GCM10010124_33170</name>
</gene>
<name>A0A8J3FLS9_9ACTN</name>
<reference evidence="1" key="1">
    <citation type="journal article" date="2014" name="Int. J. Syst. Evol. Microbiol.">
        <title>Complete genome sequence of Corynebacterium casei LMG S-19264T (=DSM 44701T), isolated from a smear-ripened cheese.</title>
        <authorList>
            <consortium name="US DOE Joint Genome Institute (JGI-PGF)"/>
            <person name="Walter F."/>
            <person name="Albersmeier A."/>
            <person name="Kalinowski J."/>
            <person name="Ruckert C."/>
        </authorList>
    </citation>
    <scope>NUCLEOTIDE SEQUENCE</scope>
    <source>
        <strain evidence="1">JCM 3091</strain>
    </source>
</reference>
<evidence type="ECO:0008006" key="3">
    <source>
        <dbReference type="Google" id="ProtNLM"/>
    </source>
</evidence>
<evidence type="ECO:0000313" key="2">
    <source>
        <dbReference type="Proteomes" id="UP000662200"/>
    </source>
</evidence>
<sequence length="381" mass="40028">MAVRILAVLGAVLLLLGGCGGRVPPLAGHRFAAGFLGDKAAVIQLSTQAYETRQHGRVVFVGQDGAARVYRTGGLDMGRLAAHARESVQVSEAASDTVVGAQAGTYARGGQAIGFFAAWLPTVGYVTVFNGGRAAGSGGYRFDVGWRAGGRQRGGTVDRYLLAAGDCGDEVFALAETHGPDGRPGADLSLLRLRFGGTLDVDTVARWPRTPATAGTVMGRLFCAAGGVHFWYETTAGAAQALVASVDPRRGTAAHRVVRRYADRDEQQESAAWHVDRATHLHAGRLYHVDGQGRITAVTVATGAVRRDVVLPMPPYQVGMALTYWSGNRLHVLHQPADLGQPATLTTYDADAGTSLRQLQIKGLGALVEEGAALGDLLVLP</sequence>
<accession>A0A8J3FLS9</accession>